<sequence>MVSSSLVVALCASAWIVYGKIRHEPKLPLKPDPHFPFCIRSSIKKAACQSEEGFPLACISMCPFNYPVKCGPYCLPQSSDCKYFFISRIGAVAGAALRGVSSGFVFFQLLARIRPSLQCLYYAHDLIEYTIKSYQQFAATFDTDADYAPFKQRLVASLCTPIFVLRVEHMMRACGGHNLDNYWPLQPSDEMLDSNKAVFYSRIILKILGAKADSSSLTSIRSTGLVTKVPTYFSRRDRPSGAYTRVVDKEEREISQIMGKILDFLRAFNLDQVLHGLSKEERTLVQNHVSFSFDSPSELLGISKDLEAAYEHIKEHANEQTNMDGIKTVKSILRKLRTTKSPLSQDEQEALDAIAVAIHAEAYANSLTWIDKAKLYLKHRGATVKTLFENAFYVGILDAIPLLDISGLTRIARTLLSVKCFEIKDTNKLVRLSQELATKFVVVADGTAFNHDDARWRPNFNNGNITIQFANEDDVEVIVNIHSGGTAYKQIPIQPGTTHKWTEFLHVLQDKTLYIDRWRRYYRGVSLTIGGSLLFWVPHVFGEGKGQLTMNVYVVKPT</sequence>
<dbReference type="InParanoid" id="A0A024FY95"/>
<comment type="caution">
    <text evidence="2">The sequence shown here is derived from an EMBL/GenBank/DDBJ whole genome shotgun (WGS) entry which is preliminary data.</text>
</comment>
<reference evidence="2 3" key="1">
    <citation type="submission" date="2012-05" db="EMBL/GenBank/DDBJ databases">
        <title>Recombination and specialization in a pathogen metapopulation.</title>
        <authorList>
            <person name="Gardiner A."/>
            <person name="Kemen E."/>
            <person name="Schultz-Larsen T."/>
            <person name="MacLean D."/>
            <person name="Van Oosterhout C."/>
            <person name="Jones J.D.G."/>
        </authorList>
    </citation>
    <scope>NUCLEOTIDE SEQUENCE [LARGE SCALE GENOMIC DNA]</scope>
    <source>
        <strain evidence="2 3">Ac Nc2</strain>
    </source>
</reference>
<dbReference type="AlphaFoldDB" id="A0A024FY95"/>
<proteinExistence type="predicted"/>
<evidence type="ECO:0000256" key="1">
    <source>
        <dbReference type="SAM" id="SignalP"/>
    </source>
</evidence>
<evidence type="ECO:0000313" key="3">
    <source>
        <dbReference type="Proteomes" id="UP000053237"/>
    </source>
</evidence>
<dbReference type="STRING" id="65357.A0A024FY95"/>
<accession>A0A024FY95</accession>
<name>A0A024FY95_9STRA</name>
<dbReference type="Proteomes" id="UP000053237">
    <property type="component" value="Unassembled WGS sequence"/>
</dbReference>
<keyword evidence="3" id="KW-1185">Reference proteome</keyword>
<dbReference type="OrthoDB" id="116986at2759"/>
<feature type="signal peptide" evidence="1">
    <location>
        <begin position="1"/>
        <end position="19"/>
    </location>
</feature>
<protein>
    <submittedName>
        <fullName evidence="2">Uncharacterized protein</fullName>
    </submittedName>
</protein>
<organism evidence="2 3">
    <name type="scientific">Albugo candida</name>
    <dbReference type="NCBI Taxonomy" id="65357"/>
    <lineage>
        <taxon>Eukaryota</taxon>
        <taxon>Sar</taxon>
        <taxon>Stramenopiles</taxon>
        <taxon>Oomycota</taxon>
        <taxon>Peronosporomycetes</taxon>
        <taxon>Albuginales</taxon>
        <taxon>Albuginaceae</taxon>
        <taxon>Albugo</taxon>
    </lineage>
</organism>
<dbReference type="EMBL" id="CAIX01000002">
    <property type="protein sequence ID" value="CCI39559.1"/>
    <property type="molecule type" value="Genomic_DNA"/>
</dbReference>
<feature type="chain" id="PRO_5001531919" evidence="1">
    <location>
        <begin position="20"/>
        <end position="558"/>
    </location>
</feature>
<gene>
    <name evidence="2" type="ORF">BN9_003420</name>
</gene>
<evidence type="ECO:0000313" key="2">
    <source>
        <dbReference type="EMBL" id="CCI39559.1"/>
    </source>
</evidence>
<keyword evidence="1" id="KW-0732">Signal</keyword>